<evidence type="ECO:0000256" key="11">
    <source>
        <dbReference type="ARBA" id="ARBA00030616"/>
    </source>
</evidence>
<comment type="function">
    <text evidence="2">Ferredoxins are iron-sulfur proteins that transfer electrons in a wide variety of metabolic reactions.</text>
</comment>
<keyword evidence="6" id="KW-0677">Repeat</keyword>
<dbReference type="SUPFAM" id="SSF46548">
    <property type="entry name" value="alpha-helical ferredoxin"/>
    <property type="match status" value="1"/>
</dbReference>
<reference evidence="13 14" key="1">
    <citation type="submission" date="2014-11" db="EMBL/GenBank/DDBJ databases">
        <title>Genomics and ecophysiology of heterotrophic nitrogen fixing bacteria isolated from estuarine surface water.</title>
        <authorList>
            <person name="Bentzon-Tilia M."/>
            <person name="Severin I."/>
            <person name="Hansen L.H."/>
            <person name="Riemann L."/>
        </authorList>
    </citation>
    <scope>NUCLEOTIDE SEQUENCE [LARGE SCALE GENOMIC DNA]</scope>
    <source>
        <strain evidence="13 14">BAL398</strain>
    </source>
</reference>
<protein>
    <recommendedName>
        <fullName evidence="11">Ferredoxin III</fullName>
    </recommendedName>
</protein>
<dbReference type="OrthoDB" id="9810688at2"/>
<feature type="domain" description="4Fe-4S ferredoxin-type" evidence="12">
    <location>
        <begin position="69"/>
        <end position="99"/>
    </location>
</feature>
<evidence type="ECO:0000256" key="5">
    <source>
        <dbReference type="ARBA" id="ARBA00022723"/>
    </source>
</evidence>
<keyword evidence="7" id="KW-0249">Electron transport</keyword>
<dbReference type="PANTHER" id="PTHR43687:SF1">
    <property type="entry name" value="FERREDOXIN III"/>
    <property type="match status" value="1"/>
</dbReference>
<dbReference type="PATRIC" id="fig|1076.23.peg.1621"/>
<dbReference type="GO" id="GO:0046872">
    <property type="term" value="F:metal ion binding"/>
    <property type="evidence" value="ECO:0007669"/>
    <property type="project" value="UniProtKB-KW"/>
</dbReference>
<comment type="cofactor">
    <cofactor evidence="1">
        <name>[4Fe-4S] cluster</name>
        <dbReference type="ChEBI" id="CHEBI:49883"/>
    </cofactor>
</comment>
<gene>
    <name evidence="13" type="ORF">OO17_25890</name>
</gene>
<dbReference type="PROSITE" id="PS00198">
    <property type="entry name" value="4FE4S_FER_1"/>
    <property type="match status" value="1"/>
</dbReference>
<dbReference type="InterPro" id="IPR017896">
    <property type="entry name" value="4Fe4S_Fe-S-bd"/>
</dbReference>
<dbReference type="EMBL" id="JXXE01000632">
    <property type="protein sequence ID" value="KIZ35300.1"/>
    <property type="molecule type" value="Genomic_DNA"/>
</dbReference>
<dbReference type="Proteomes" id="UP000032515">
    <property type="component" value="Unassembled WGS sequence"/>
</dbReference>
<dbReference type="AlphaFoldDB" id="A0A0D7E4F2"/>
<name>A0A0D7E4F2_RHOPL</name>
<dbReference type="PANTHER" id="PTHR43687">
    <property type="entry name" value="ADENYLYLSULFATE REDUCTASE, BETA SUBUNIT"/>
    <property type="match status" value="1"/>
</dbReference>
<dbReference type="RefSeq" id="WP_044417309.1">
    <property type="nucleotide sequence ID" value="NZ_JXXE01000632.1"/>
</dbReference>
<dbReference type="PROSITE" id="PS51379">
    <property type="entry name" value="4FE4S_FER_2"/>
    <property type="match status" value="2"/>
</dbReference>
<sequence>MATFSSRDGKPWEPTYITAIDGDKCIGCGRCFKVCSRDVMHLMGVNEDGELVACSLENDDDDDEEFVRKVMVLDQAGNCIGCSACNRVCPKDCQTHVKASELGL</sequence>
<feature type="domain" description="4Fe-4S ferredoxin-type" evidence="12">
    <location>
        <begin position="16"/>
        <end position="45"/>
    </location>
</feature>
<keyword evidence="9" id="KW-0411">Iron-sulfur</keyword>
<dbReference type="NCBIfam" id="TIGR02936">
    <property type="entry name" value="fdxN_nitrog"/>
    <property type="match status" value="1"/>
</dbReference>
<evidence type="ECO:0000256" key="9">
    <source>
        <dbReference type="ARBA" id="ARBA00023014"/>
    </source>
</evidence>
<evidence type="ECO:0000256" key="10">
    <source>
        <dbReference type="ARBA" id="ARBA00023231"/>
    </source>
</evidence>
<dbReference type="Gene3D" id="3.30.70.20">
    <property type="match status" value="1"/>
</dbReference>
<keyword evidence="3" id="KW-0813">Transport</keyword>
<evidence type="ECO:0000256" key="6">
    <source>
        <dbReference type="ARBA" id="ARBA00022737"/>
    </source>
</evidence>
<keyword evidence="10" id="KW-0535">Nitrogen fixation</keyword>
<keyword evidence="8" id="KW-0408">Iron</keyword>
<comment type="caution">
    <text evidence="13">The sequence shown here is derived from an EMBL/GenBank/DDBJ whole genome shotgun (WGS) entry which is preliminary data.</text>
</comment>
<keyword evidence="5" id="KW-0479">Metal-binding</keyword>
<evidence type="ECO:0000256" key="2">
    <source>
        <dbReference type="ARBA" id="ARBA00003532"/>
    </source>
</evidence>
<evidence type="ECO:0000256" key="8">
    <source>
        <dbReference type="ARBA" id="ARBA00023004"/>
    </source>
</evidence>
<evidence type="ECO:0000256" key="7">
    <source>
        <dbReference type="ARBA" id="ARBA00022982"/>
    </source>
</evidence>
<dbReference type="InterPro" id="IPR050572">
    <property type="entry name" value="Fe-S_Ferredoxin"/>
</dbReference>
<evidence type="ECO:0000256" key="1">
    <source>
        <dbReference type="ARBA" id="ARBA00001966"/>
    </source>
</evidence>
<evidence type="ECO:0000313" key="14">
    <source>
        <dbReference type="Proteomes" id="UP000032515"/>
    </source>
</evidence>
<proteinExistence type="predicted"/>
<dbReference type="Pfam" id="PF13484">
    <property type="entry name" value="Fer4_16"/>
    <property type="match status" value="1"/>
</dbReference>
<dbReference type="InterPro" id="IPR014283">
    <property type="entry name" value="FdIII_4_nif"/>
</dbReference>
<evidence type="ECO:0000256" key="3">
    <source>
        <dbReference type="ARBA" id="ARBA00022448"/>
    </source>
</evidence>
<dbReference type="InterPro" id="IPR017900">
    <property type="entry name" value="4Fe4S_Fe_S_CS"/>
</dbReference>
<accession>A0A0D7E4F2</accession>
<evidence type="ECO:0000313" key="13">
    <source>
        <dbReference type="EMBL" id="KIZ35300.1"/>
    </source>
</evidence>
<organism evidence="13 14">
    <name type="scientific">Rhodopseudomonas palustris</name>
    <dbReference type="NCBI Taxonomy" id="1076"/>
    <lineage>
        <taxon>Bacteria</taxon>
        <taxon>Pseudomonadati</taxon>
        <taxon>Pseudomonadota</taxon>
        <taxon>Alphaproteobacteria</taxon>
        <taxon>Hyphomicrobiales</taxon>
        <taxon>Nitrobacteraceae</taxon>
        <taxon>Rhodopseudomonas</taxon>
    </lineage>
</organism>
<evidence type="ECO:0000259" key="12">
    <source>
        <dbReference type="PROSITE" id="PS51379"/>
    </source>
</evidence>
<dbReference type="STRING" id="1421013.GCA_000504425_02296"/>
<evidence type="ECO:0000256" key="4">
    <source>
        <dbReference type="ARBA" id="ARBA00022485"/>
    </source>
</evidence>
<keyword evidence="4" id="KW-0004">4Fe-4S</keyword>
<dbReference type="GO" id="GO:0051539">
    <property type="term" value="F:4 iron, 4 sulfur cluster binding"/>
    <property type="evidence" value="ECO:0007669"/>
    <property type="project" value="UniProtKB-KW"/>
</dbReference>